<sequence>MEQSNLATLYKQSLTKRLLTYKTLGERTFAQLDEAHIHWQPLGEPNSIYIIVKHIAGNMLSRFTDFLTTDGEKPWRERDAEFKDDTAISKADMIALWEKGWNCLLQAIEALQPGDFEKTVYIRQEPHTVVDALNRQLAHYPYHVGQIVYLGKMLAGTSWQSLSIPKGDGSSQAFNEWMAQKNK</sequence>
<dbReference type="AlphaFoldDB" id="A0A2T7BCN2"/>
<dbReference type="RefSeq" id="WP_108688600.1">
    <property type="nucleotide sequence ID" value="NZ_QCYK01000003.1"/>
</dbReference>
<keyword evidence="2" id="KW-1185">Reference proteome</keyword>
<dbReference type="InterPro" id="IPR011466">
    <property type="entry name" value="DUF1572"/>
</dbReference>
<organism evidence="1 2">
    <name type="scientific">Chitinophaga parva</name>
    <dbReference type="NCBI Taxonomy" id="2169414"/>
    <lineage>
        <taxon>Bacteria</taxon>
        <taxon>Pseudomonadati</taxon>
        <taxon>Bacteroidota</taxon>
        <taxon>Chitinophagia</taxon>
        <taxon>Chitinophagales</taxon>
        <taxon>Chitinophagaceae</taxon>
        <taxon>Chitinophaga</taxon>
    </lineage>
</organism>
<dbReference type="Pfam" id="PF07609">
    <property type="entry name" value="DUF1572"/>
    <property type="match status" value="1"/>
</dbReference>
<reference evidence="1 2" key="1">
    <citation type="submission" date="2018-04" db="EMBL/GenBank/DDBJ databases">
        <title>Chitinophaga fuyangensis sp. nov., isolated from soil in a chemical factory.</title>
        <authorList>
            <person name="Chen K."/>
        </authorList>
    </citation>
    <scope>NUCLEOTIDE SEQUENCE [LARGE SCALE GENOMIC DNA]</scope>
    <source>
        <strain evidence="1 2">LY-1</strain>
    </source>
</reference>
<dbReference type="Gene3D" id="1.20.120.450">
    <property type="entry name" value="dinb family like domain"/>
    <property type="match status" value="1"/>
</dbReference>
<name>A0A2T7BCN2_9BACT</name>
<dbReference type="EMBL" id="QCYK01000003">
    <property type="protein sequence ID" value="PUZ22856.1"/>
    <property type="molecule type" value="Genomic_DNA"/>
</dbReference>
<evidence type="ECO:0000313" key="2">
    <source>
        <dbReference type="Proteomes" id="UP000244450"/>
    </source>
</evidence>
<accession>A0A2T7BCN2</accession>
<comment type="caution">
    <text evidence="1">The sequence shown here is derived from an EMBL/GenBank/DDBJ whole genome shotgun (WGS) entry which is preliminary data.</text>
</comment>
<dbReference type="InterPro" id="IPR034660">
    <property type="entry name" value="DinB/YfiT-like"/>
</dbReference>
<gene>
    <name evidence="1" type="ORF">DCC81_20770</name>
</gene>
<dbReference type="SUPFAM" id="SSF109854">
    <property type="entry name" value="DinB/YfiT-like putative metalloenzymes"/>
    <property type="match status" value="1"/>
</dbReference>
<evidence type="ECO:0008006" key="3">
    <source>
        <dbReference type="Google" id="ProtNLM"/>
    </source>
</evidence>
<evidence type="ECO:0000313" key="1">
    <source>
        <dbReference type="EMBL" id="PUZ22856.1"/>
    </source>
</evidence>
<proteinExistence type="predicted"/>
<protein>
    <recommendedName>
        <fullName evidence="3">DUF1572 domain-containing protein</fullName>
    </recommendedName>
</protein>
<dbReference type="Proteomes" id="UP000244450">
    <property type="component" value="Unassembled WGS sequence"/>
</dbReference>
<dbReference type="OrthoDB" id="68731at2"/>